<keyword evidence="3" id="KW-1185">Reference proteome</keyword>
<evidence type="ECO:0000259" key="1">
    <source>
        <dbReference type="PROSITE" id="PS50943"/>
    </source>
</evidence>
<dbReference type="InterPro" id="IPR011990">
    <property type="entry name" value="TPR-like_helical_dom_sf"/>
</dbReference>
<dbReference type="SMART" id="SM00028">
    <property type="entry name" value="TPR"/>
    <property type="match status" value="5"/>
</dbReference>
<dbReference type="Gene3D" id="1.25.40.10">
    <property type="entry name" value="Tetratricopeptide repeat domain"/>
    <property type="match status" value="1"/>
</dbReference>
<sequence length="461" mass="52419">MENNLGKQREEPWFQGLSPVELGRWIRQQRKERGLRLEDLAGAGLSVATISNIERGVPRVRPKKFVLLLNKLQLGEKDWKGRLSSVESGWEEPLLIAEIFLRSGHPVEALRELERTRGTGGLKSSKYHLLKGACFFSVGNLNRAERCFQLAIRLSQRKPSESEESIEAASYCGLGEIQGEKGEWKRALLLTQSALKKVDSDTGESRLLFNLWRNRAHYLLQMGRQWEALSTLRIVWTSVDRSSFSEGALSLFVLRARIHLELHQYGKALQFAQEGLKRAVAESQVGKMYELAGVLAEASLMSGDSQRSEGYLRLLARIGDSVPAAAQIQGWTLLGQYHTRNREWREASTSFKRARNLGQEANRPDLLARLYLAWGDSERERKNFSGATLHYEEGLRILGIVSDPNLERVLRLRLAESWEGRDEKEFLCCLRKIYEFECGRRGVKSDPCDQVPLPEEGILAR</sequence>
<dbReference type="Proteomes" id="UP001597282">
    <property type="component" value="Unassembled WGS sequence"/>
</dbReference>
<dbReference type="CDD" id="cd00093">
    <property type="entry name" value="HTH_XRE"/>
    <property type="match status" value="1"/>
</dbReference>
<organism evidence="2 3">
    <name type="scientific">Kroppenstedtia sanguinis</name>
    <dbReference type="NCBI Taxonomy" id="1380684"/>
    <lineage>
        <taxon>Bacteria</taxon>
        <taxon>Bacillati</taxon>
        <taxon>Bacillota</taxon>
        <taxon>Bacilli</taxon>
        <taxon>Bacillales</taxon>
        <taxon>Thermoactinomycetaceae</taxon>
        <taxon>Kroppenstedtia</taxon>
    </lineage>
</organism>
<feature type="domain" description="HTH cro/C1-type" evidence="1">
    <location>
        <begin position="26"/>
        <end position="80"/>
    </location>
</feature>
<dbReference type="RefSeq" id="WP_380163003.1">
    <property type="nucleotide sequence ID" value="NZ_JBHTNU010000002.1"/>
</dbReference>
<proteinExistence type="predicted"/>
<accession>A0ABW4C7D3</accession>
<dbReference type="EMBL" id="JBHTNU010000002">
    <property type="protein sequence ID" value="MFD1426004.1"/>
    <property type="molecule type" value="Genomic_DNA"/>
</dbReference>
<evidence type="ECO:0000313" key="2">
    <source>
        <dbReference type="EMBL" id="MFD1426004.1"/>
    </source>
</evidence>
<dbReference type="Gene3D" id="1.10.260.40">
    <property type="entry name" value="lambda repressor-like DNA-binding domains"/>
    <property type="match status" value="1"/>
</dbReference>
<dbReference type="PROSITE" id="PS50943">
    <property type="entry name" value="HTH_CROC1"/>
    <property type="match status" value="1"/>
</dbReference>
<dbReference type="InterPro" id="IPR019734">
    <property type="entry name" value="TPR_rpt"/>
</dbReference>
<comment type="caution">
    <text evidence="2">The sequence shown here is derived from an EMBL/GenBank/DDBJ whole genome shotgun (WGS) entry which is preliminary data.</text>
</comment>
<dbReference type="Pfam" id="PF01381">
    <property type="entry name" value="HTH_3"/>
    <property type="match status" value="1"/>
</dbReference>
<dbReference type="SUPFAM" id="SSF47413">
    <property type="entry name" value="lambda repressor-like DNA-binding domains"/>
    <property type="match status" value="1"/>
</dbReference>
<reference evidence="3" key="1">
    <citation type="journal article" date="2019" name="Int. J. Syst. Evol. Microbiol.">
        <title>The Global Catalogue of Microorganisms (GCM) 10K type strain sequencing project: providing services to taxonomists for standard genome sequencing and annotation.</title>
        <authorList>
            <consortium name="The Broad Institute Genomics Platform"/>
            <consortium name="The Broad Institute Genome Sequencing Center for Infectious Disease"/>
            <person name="Wu L."/>
            <person name="Ma J."/>
        </authorList>
    </citation>
    <scope>NUCLEOTIDE SEQUENCE [LARGE SCALE GENOMIC DNA]</scope>
    <source>
        <strain evidence="3">S1</strain>
    </source>
</reference>
<name>A0ABW4C7D3_9BACL</name>
<dbReference type="SMART" id="SM00530">
    <property type="entry name" value="HTH_XRE"/>
    <property type="match status" value="1"/>
</dbReference>
<dbReference type="SUPFAM" id="SSF48452">
    <property type="entry name" value="TPR-like"/>
    <property type="match status" value="1"/>
</dbReference>
<dbReference type="InterPro" id="IPR001387">
    <property type="entry name" value="Cro/C1-type_HTH"/>
</dbReference>
<gene>
    <name evidence="2" type="ORF">ACFQ4Y_03515</name>
</gene>
<dbReference type="InterPro" id="IPR010982">
    <property type="entry name" value="Lambda_DNA-bd_dom_sf"/>
</dbReference>
<protein>
    <submittedName>
        <fullName evidence="2">Helix-turn-helix domain-containing protein</fullName>
    </submittedName>
</protein>
<evidence type="ECO:0000313" key="3">
    <source>
        <dbReference type="Proteomes" id="UP001597282"/>
    </source>
</evidence>